<dbReference type="GO" id="GO:0003700">
    <property type="term" value="F:DNA-binding transcription factor activity"/>
    <property type="evidence" value="ECO:0007669"/>
    <property type="project" value="InterPro"/>
</dbReference>
<dbReference type="Pfam" id="PF02311">
    <property type="entry name" value="AraC_binding"/>
    <property type="match status" value="1"/>
</dbReference>
<proteinExistence type="predicted"/>
<dbReference type="Proteomes" id="UP000003340">
    <property type="component" value="Unassembled WGS sequence"/>
</dbReference>
<keyword evidence="1" id="KW-0805">Transcription regulation</keyword>
<protein>
    <submittedName>
        <fullName evidence="5">Transcriptional regulator, AraC family</fullName>
    </submittedName>
</protein>
<accession>C0EDX0</accession>
<dbReference type="InterPro" id="IPR020449">
    <property type="entry name" value="Tscrpt_reg_AraC-type_HTH"/>
</dbReference>
<dbReference type="HOGENOM" id="CLU_000445_88_0_9"/>
<dbReference type="PRINTS" id="PR00032">
    <property type="entry name" value="HTHARAC"/>
</dbReference>
<reference evidence="5 6" key="2">
    <citation type="submission" date="2009-02" db="EMBL/GenBank/DDBJ databases">
        <title>Draft genome sequence of Clostridium methylpentosum (DSM 5476).</title>
        <authorList>
            <person name="Sudarsanam P."/>
            <person name="Ley R."/>
            <person name="Guruge J."/>
            <person name="Turnbaugh P.J."/>
            <person name="Mahowald M."/>
            <person name="Liep D."/>
            <person name="Gordon J."/>
        </authorList>
    </citation>
    <scope>NUCLEOTIDE SEQUENCE [LARGE SCALE GENOMIC DNA]</scope>
    <source>
        <strain evidence="5 6">DSM 5476</strain>
    </source>
</reference>
<evidence type="ECO:0000256" key="3">
    <source>
        <dbReference type="ARBA" id="ARBA00023163"/>
    </source>
</evidence>
<dbReference type="Gene3D" id="1.10.10.60">
    <property type="entry name" value="Homeodomain-like"/>
    <property type="match status" value="2"/>
</dbReference>
<keyword evidence="2" id="KW-0238">DNA-binding</keyword>
<dbReference type="InterPro" id="IPR009057">
    <property type="entry name" value="Homeodomain-like_sf"/>
</dbReference>
<dbReference type="InterPro" id="IPR003313">
    <property type="entry name" value="AraC-bd"/>
</dbReference>
<dbReference type="PROSITE" id="PS01124">
    <property type="entry name" value="HTH_ARAC_FAMILY_2"/>
    <property type="match status" value="1"/>
</dbReference>
<dbReference type="STRING" id="537013.CLOSTMETH_02049"/>
<evidence type="ECO:0000313" key="6">
    <source>
        <dbReference type="Proteomes" id="UP000003340"/>
    </source>
</evidence>
<evidence type="ECO:0000256" key="1">
    <source>
        <dbReference type="ARBA" id="ARBA00023015"/>
    </source>
</evidence>
<evidence type="ECO:0000259" key="4">
    <source>
        <dbReference type="PROSITE" id="PS01124"/>
    </source>
</evidence>
<comment type="caution">
    <text evidence="5">The sequence shown here is derived from an EMBL/GenBank/DDBJ whole genome shotgun (WGS) entry which is preliminary data.</text>
</comment>
<sequence length="360" mass="41461">MTSQALPAQSFSCIINENHQKGGGSMFDPLYYQELVQQRIMEGGRPGRENPREQLLEEIKRTGEYHIHDSARLERRLPIDINIHQPGATGPHAENPHYHDFFELLYVYRGSVVNVVHRQERVTVDSKHVLLMNPNSRHLPLCDELDTIAFNIMLRRSFIEETVLNLIGGNNFVYHFFLHSIYGENEMRDYLFLPVNDEIVGHIHSIIREHCEEKPFYEQMLVSNLILLLGEFARIQKQETDLESERLVGSGKLTDMLRYIQLHYATVTLQSVAEHFSYSDAYLSRLIKKETGKSFSEIVSGIRFHTACNYLKHSTLTIEKISDIVGYQNVGNFFRAFKKNCGVSPSDYRKQNQAGASVSP</sequence>
<organism evidence="5 6">
    <name type="scientific">[Clostridium] methylpentosum DSM 5476</name>
    <dbReference type="NCBI Taxonomy" id="537013"/>
    <lineage>
        <taxon>Bacteria</taxon>
        <taxon>Bacillati</taxon>
        <taxon>Bacillota</taxon>
        <taxon>Clostridia</taxon>
        <taxon>Eubacteriales</taxon>
        <taxon>Oscillospiraceae</taxon>
        <taxon>Oscillospiraceae incertae sedis</taxon>
    </lineage>
</organism>
<dbReference type="SUPFAM" id="SSF51215">
    <property type="entry name" value="Regulatory protein AraC"/>
    <property type="match status" value="1"/>
</dbReference>
<dbReference type="AlphaFoldDB" id="C0EDX0"/>
<name>C0EDX0_9FIRM</name>
<keyword evidence="3" id="KW-0804">Transcription</keyword>
<feature type="domain" description="HTH araC/xylS-type" evidence="4">
    <location>
        <begin position="254"/>
        <end position="351"/>
    </location>
</feature>
<dbReference type="PANTHER" id="PTHR43280">
    <property type="entry name" value="ARAC-FAMILY TRANSCRIPTIONAL REGULATOR"/>
    <property type="match status" value="1"/>
</dbReference>
<dbReference type="SMART" id="SM00342">
    <property type="entry name" value="HTH_ARAC"/>
    <property type="match status" value="1"/>
</dbReference>
<reference evidence="5 6" key="1">
    <citation type="submission" date="2009-01" db="EMBL/GenBank/DDBJ databases">
        <authorList>
            <person name="Fulton L."/>
            <person name="Clifton S."/>
            <person name="Fulton B."/>
            <person name="Xu J."/>
            <person name="Minx P."/>
            <person name="Pepin K.H."/>
            <person name="Johnson M."/>
            <person name="Bhonagiri V."/>
            <person name="Nash W.E."/>
            <person name="Mardis E.R."/>
            <person name="Wilson R.K."/>
        </authorList>
    </citation>
    <scope>NUCLEOTIDE SEQUENCE [LARGE SCALE GENOMIC DNA]</scope>
    <source>
        <strain evidence="5 6">DSM 5476</strain>
    </source>
</reference>
<dbReference type="InterPro" id="IPR037923">
    <property type="entry name" value="HTH-like"/>
</dbReference>
<dbReference type="eggNOG" id="COG2169">
    <property type="taxonomic scope" value="Bacteria"/>
</dbReference>
<gene>
    <name evidence="5" type="ORF">CLOSTMETH_02049</name>
</gene>
<dbReference type="Pfam" id="PF12833">
    <property type="entry name" value="HTH_18"/>
    <property type="match status" value="1"/>
</dbReference>
<dbReference type="GO" id="GO:0043565">
    <property type="term" value="F:sequence-specific DNA binding"/>
    <property type="evidence" value="ECO:0007669"/>
    <property type="project" value="InterPro"/>
</dbReference>
<dbReference type="InterPro" id="IPR018060">
    <property type="entry name" value="HTH_AraC"/>
</dbReference>
<evidence type="ECO:0000313" key="5">
    <source>
        <dbReference type="EMBL" id="EEG30318.1"/>
    </source>
</evidence>
<dbReference type="EMBL" id="ACEC01000066">
    <property type="protein sequence ID" value="EEG30318.1"/>
    <property type="molecule type" value="Genomic_DNA"/>
</dbReference>
<dbReference type="SUPFAM" id="SSF46689">
    <property type="entry name" value="Homeodomain-like"/>
    <property type="match status" value="1"/>
</dbReference>
<keyword evidence="6" id="KW-1185">Reference proteome</keyword>
<dbReference type="PANTHER" id="PTHR43280:SF28">
    <property type="entry name" value="HTH-TYPE TRANSCRIPTIONAL ACTIVATOR RHAS"/>
    <property type="match status" value="1"/>
</dbReference>
<evidence type="ECO:0000256" key="2">
    <source>
        <dbReference type="ARBA" id="ARBA00023125"/>
    </source>
</evidence>